<evidence type="ECO:0000256" key="6">
    <source>
        <dbReference type="ARBA" id="ARBA00023136"/>
    </source>
</evidence>
<feature type="transmembrane region" description="Helical" evidence="7">
    <location>
        <begin position="258"/>
        <end position="276"/>
    </location>
</feature>
<dbReference type="Proteomes" id="UP000837803">
    <property type="component" value="Unassembled WGS sequence"/>
</dbReference>
<comment type="caution">
    <text evidence="9">The sequence shown here is derived from an EMBL/GenBank/DDBJ whole genome shotgun (WGS) entry which is preliminary data.</text>
</comment>
<dbReference type="InterPro" id="IPR020846">
    <property type="entry name" value="MFS_dom"/>
</dbReference>
<dbReference type="EMBL" id="CAKLPZ010000001">
    <property type="protein sequence ID" value="CAH0998893.1"/>
    <property type="molecule type" value="Genomic_DNA"/>
</dbReference>
<dbReference type="PROSITE" id="PS50850">
    <property type="entry name" value="MFS"/>
    <property type="match status" value="1"/>
</dbReference>
<feature type="transmembrane region" description="Helical" evidence="7">
    <location>
        <begin position="312"/>
        <end position="335"/>
    </location>
</feature>
<feature type="transmembrane region" description="Helical" evidence="7">
    <location>
        <begin position="347"/>
        <end position="368"/>
    </location>
</feature>
<feature type="transmembrane region" description="Helical" evidence="7">
    <location>
        <begin position="105"/>
        <end position="130"/>
    </location>
</feature>
<keyword evidence="6 7" id="KW-0472">Membrane</keyword>
<reference evidence="9" key="1">
    <citation type="submission" date="2021-12" db="EMBL/GenBank/DDBJ databases">
        <authorList>
            <person name="Rodrigo-Torres L."/>
            <person name="Arahal R. D."/>
            <person name="Lucena T."/>
        </authorList>
    </citation>
    <scope>NUCLEOTIDE SEQUENCE</scope>
    <source>
        <strain evidence="9">CECT 8419</strain>
    </source>
</reference>
<evidence type="ECO:0000313" key="9">
    <source>
        <dbReference type="EMBL" id="CAH0998893.1"/>
    </source>
</evidence>
<feature type="domain" description="Major facilitator superfamily (MFS) profile" evidence="8">
    <location>
        <begin position="13"/>
        <end position="402"/>
    </location>
</feature>
<feature type="transmembrane region" description="Helical" evidence="7">
    <location>
        <begin position="288"/>
        <end position="306"/>
    </location>
</feature>
<dbReference type="Gene3D" id="1.20.1250.20">
    <property type="entry name" value="MFS general substrate transporter like domains"/>
    <property type="match status" value="2"/>
</dbReference>
<feature type="transmembrane region" description="Helical" evidence="7">
    <location>
        <begin position="172"/>
        <end position="191"/>
    </location>
</feature>
<keyword evidence="5 7" id="KW-1133">Transmembrane helix</keyword>
<keyword evidence="2" id="KW-0813">Transport</keyword>
<evidence type="ECO:0000256" key="5">
    <source>
        <dbReference type="ARBA" id="ARBA00022989"/>
    </source>
</evidence>
<evidence type="ECO:0000256" key="4">
    <source>
        <dbReference type="ARBA" id="ARBA00022692"/>
    </source>
</evidence>
<sequence>MPDQKATPLKNTYFLLFVFATFVSNVGTWLFAIAAGWLMTDLGSSALSVSLVQTAALLPMLLLAVPAGTVGDLFDRRRVVIYSQLFLIVNTLTFAYLVYLELASVNLLLLFTLLNGAGAAFARPVLSAIIPQLVERDELRTAMAAASISFNLSRAVGPVLAGILIARFSIDLPFWIDGLSFAAVVAVIYFWRQDKDEADTLPREPLGLAMMDSIRFLRYTPALYNSVLRSLVFFVSAGALWALLPLVAKERLGGGADLYGYLVGAAGLGAVVAGLVSNWLTDRFGSNHLTVAVSIVLGVGLAALGYTTRTEIALAAAFVCGMCWQSAFTSLITSAQYALPKWFGARGMAYFIMAMSGAIALGSAVWGWLADVTSIEMAHYLAAGTGAILAPLGLRFQLDQAEQADLRAVSDTTCIPPEDEQHSGWVMTRIHYRLGQADPREAAGRIQSLKPKRYRAGALRWGLYREAGRQDELIEAFMEASWSQLQRHARHVTREDEGQVRAFEEWLRAQGGSVERQLLEEVR</sequence>
<gene>
    <name evidence="9" type="primary">entS</name>
    <name evidence="9" type="ORF">LEM8419_00203</name>
</gene>
<dbReference type="RefSeq" id="WP_238749109.1">
    <property type="nucleotide sequence ID" value="NZ_CAKLPZ010000001.1"/>
</dbReference>
<comment type="subcellular location">
    <subcellularLocation>
        <location evidence="1">Cell membrane</location>
        <topology evidence="1">Multi-pass membrane protein</topology>
    </subcellularLocation>
</comment>
<evidence type="ECO:0000259" key="8">
    <source>
        <dbReference type="PROSITE" id="PS50850"/>
    </source>
</evidence>
<dbReference type="Pfam" id="PF05977">
    <property type="entry name" value="MFS_3"/>
    <property type="match status" value="1"/>
</dbReference>
<feature type="transmembrane region" description="Helical" evidence="7">
    <location>
        <begin position="79"/>
        <end position="99"/>
    </location>
</feature>
<dbReference type="PANTHER" id="PTHR23513:SF11">
    <property type="entry name" value="STAPHYLOFERRIN A TRANSPORTER"/>
    <property type="match status" value="1"/>
</dbReference>
<protein>
    <submittedName>
        <fullName evidence="9">Enterobactin exporter EntS</fullName>
    </submittedName>
</protein>
<name>A0ABN8F2H3_9BACT</name>
<dbReference type="SUPFAM" id="SSF103473">
    <property type="entry name" value="MFS general substrate transporter"/>
    <property type="match status" value="1"/>
</dbReference>
<dbReference type="InterPro" id="IPR010290">
    <property type="entry name" value="TM_effector"/>
</dbReference>
<dbReference type="CDD" id="cd06173">
    <property type="entry name" value="MFS_MefA_like"/>
    <property type="match status" value="1"/>
</dbReference>
<proteinExistence type="predicted"/>
<keyword evidence="10" id="KW-1185">Reference proteome</keyword>
<keyword evidence="4 7" id="KW-0812">Transmembrane</keyword>
<keyword evidence="3" id="KW-1003">Cell membrane</keyword>
<feature type="transmembrane region" description="Helical" evidence="7">
    <location>
        <begin position="142"/>
        <end position="166"/>
    </location>
</feature>
<accession>A0ABN8F2H3</accession>
<feature type="transmembrane region" description="Helical" evidence="7">
    <location>
        <begin position="12"/>
        <end position="39"/>
    </location>
</feature>
<feature type="transmembrane region" description="Helical" evidence="7">
    <location>
        <begin position="227"/>
        <end position="246"/>
    </location>
</feature>
<feature type="transmembrane region" description="Helical" evidence="7">
    <location>
        <begin position="45"/>
        <end position="67"/>
    </location>
</feature>
<dbReference type="PANTHER" id="PTHR23513">
    <property type="entry name" value="INTEGRAL MEMBRANE EFFLUX PROTEIN-RELATED"/>
    <property type="match status" value="1"/>
</dbReference>
<evidence type="ECO:0000256" key="2">
    <source>
        <dbReference type="ARBA" id="ARBA00022448"/>
    </source>
</evidence>
<evidence type="ECO:0000256" key="7">
    <source>
        <dbReference type="SAM" id="Phobius"/>
    </source>
</evidence>
<evidence type="ECO:0000313" key="10">
    <source>
        <dbReference type="Proteomes" id="UP000837803"/>
    </source>
</evidence>
<dbReference type="InterPro" id="IPR036259">
    <property type="entry name" value="MFS_trans_sf"/>
</dbReference>
<organism evidence="9 10">
    <name type="scientific">Neolewinella maritima</name>
    <dbReference type="NCBI Taxonomy" id="1383882"/>
    <lineage>
        <taxon>Bacteria</taxon>
        <taxon>Pseudomonadati</taxon>
        <taxon>Bacteroidota</taxon>
        <taxon>Saprospiria</taxon>
        <taxon>Saprospirales</taxon>
        <taxon>Lewinellaceae</taxon>
        <taxon>Neolewinella</taxon>
    </lineage>
</organism>
<evidence type="ECO:0000256" key="1">
    <source>
        <dbReference type="ARBA" id="ARBA00004651"/>
    </source>
</evidence>
<evidence type="ECO:0000256" key="3">
    <source>
        <dbReference type="ARBA" id="ARBA00022475"/>
    </source>
</evidence>